<dbReference type="OMA" id="HTMACID"/>
<gene>
    <name evidence="2" type="ORF">T03_2912</name>
</gene>
<name>A0A0V1CPH0_TRIBR</name>
<evidence type="ECO:0000256" key="1">
    <source>
        <dbReference type="SAM" id="MobiDB-lite"/>
    </source>
</evidence>
<proteinExistence type="predicted"/>
<comment type="caution">
    <text evidence="2">The sequence shown here is derived from an EMBL/GenBank/DDBJ whole genome shotgun (WGS) entry which is preliminary data.</text>
</comment>
<feature type="compositionally biased region" description="Low complexity" evidence="1">
    <location>
        <begin position="56"/>
        <end position="69"/>
    </location>
</feature>
<reference evidence="2 3" key="1">
    <citation type="submission" date="2015-01" db="EMBL/GenBank/DDBJ databases">
        <title>Evolution of Trichinella species and genotypes.</title>
        <authorList>
            <person name="Korhonen P.K."/>
            <person name="Edoardo P."/>
            <person name="Giuseppe L.R."/>
            <person name="Gasser R.B."/>
        </authorList>
    </citation>
    <scope>NUCLEOTIDE SEQUENCE [LARGE SCALE GENOMIC DNA]</scope>
    <source>
        <strain evidence="2">ISS120</strain>
    </source>
</reference>
<evidence type="ECO:0000313" key="2">
    <source>
        <dbReference type="EMBL" id="KRY51211.1"/>
    </source>
</evidence>
<protein>
    <submittedName>
        <fullName evidence="2">Uncharacterized protein</fullName>
    </submittedName>
</protein>
<dbReference type="AlphaFoldDB" id="A0A0V1CPH0"/>
<accession>A0A0V1CPH0</accession>
<organism evidence="2 3">
    <name type="scientific">Trichinella britovi</name>
    <name type="common">Parasitic roundworm</name>
    <dbReference type="NCBI Taxonomy" id="45882"/>
    <lineage>
        <taxon>Eukaryota</taxon>
        <taxon>Metazoa</taxon>
        <taxon>Ecdysozoa</taxon>
        <taxon>Nematoda</taxon>
        <taxon>Enoplea</taxon>
        <taxon>Dorylaimia</taxon>
        <taxon>Trichinellida</taxon>
        <taxon>Trichinellidae</taxon>
        <taxon>Trichinella</taxon>
    </lineage>
</organism>
<feature type="region of interest" description="Disordered" evidence="1">
    <location>
        <begin position="33"/>
        <end position="69"/>
    </location>
</feature>
<dbReference type="Proteomes" id="UP000054653">
    <property type="component" value="Unassembled WGS sequence"/>
</dbReference>
<keyword evidence="3" id="KW-1185">Reference proteome</keyword>
<evidence type="ECO:0000313" key="3">
    <source>
        <dbReference type="Proteomes" id="UP000054653"/>
    </source>
</evidence>
<dbReference type="EMBL" id="JYDI01000131">
    <property type="protein sequence ID" value="KRY51211.1"/>
    <property type="molecule type" value="Genomic_DNA"/>
</dbReference>
<sequence>MEIVVSLLRHCRRRAGFQQPEESIHDTIHSTISTATPLPIPPASRRQLIARNQKRSGTSATTGSTESLSRQVCAQSRRLLLTKSHVDAVQKVLQEQAHKRSAIERVRLHRQTIVCIDPSRGAASVLATQLHQR</sequence>